<dbReference type="RefSeq" id="XP_007763617.1">
    <property type="nucleotide sequence ID" value="XM_007765427.1"/>
</dbReference>
<comment type="caution">
    <text evidence="2">The sequence shown here is derived from an EMBL/GenBank/DDBJ whole genome shotgun (WGS) entry which is preliminary data.</text>
</comment>
<feature type="domain" description="F-box" evidence="1">
    <location>
        <begin position="3"/>
        <end position="43"/>
    </location>
</feature>
<dbReference type="AlphaFoldDB" id="A0A5M3N6B4"/>
<gene>
    <name evidence="2" type="ORF">CONPUDRAFT_161605</name>
</gene>
<protein>
    <recommendedName>
        <fullName evidence="1">F-box domain-containing protein</fullName>
    </recommendedName>
</protein>
<dbReference type="KEGG" id="cput:CONPUDRAFT_161605"/>
<evidence type="ECO:0000259" key="1">
    <source>
        <dbReference type="Pfam" id="PF12937"/>
    </source>
</evidence>
<evidence type="ECO:0000313" key="2">
    <source>
        <dbReference type="EMBL" id="EIW86982.1"/>
    </source>
</evidence>
<evidence type="ECO:0000313" key="3">
    <source>
        <dbReference type="Proteomes" id="UP000053558"/>
    </source>
</evidence>
<dbReference type="Pfam" id="PF12937">
    <property type="entry name" value="F-box-like"/>
    <property type="match status" value="1"/>
</dbReference>
<sequence>MDQFPNEIWDAIFRELVSQADLARVIRTCKKFYAIGIRVLHRHIVWLDPARFTASLDFIQRNPTLHSIPRSLKLGVSLNYDCFRHKTRPSREPFHALHLSNDLDAHDDAFFADANPFFAWGQDHHPVVENHSPVPGPSHHEPGPFNYPGAQALFNGFDPAALTNVHSWSDGPSLQSKIYISKTWHFLRSTTPSFATSPIFVASTLSTA</sequence>
<dbReference type="Proteomes" id="UP000053558">
    <property type="component" value="Unassembled WGS sequence"/>
</dbReference>
<proteinExistence type="predicted"/>
<dbReference type="GeneID" id="19204551"/>
<organism evidence="2 3">
    <name type="scientific">Coniophora puteana (strain RWD-64-598)</name>
    <name type="common">Brown rot fungus</name>
    <dbReference type="NCBI Taxonomy" id="741705"/>
    <lineage>
        <taxon>Eukaryota</taxon>
        <taxon>Fungi</taxon>
        <taxon>Dikarya</taxon>
        <taxon>Basidiomycota</taxon>
        <taxon>Agaricomycotina</taxon>
        <taxon>Agaricomycetes</taxon>
        <taxon>Agaricomycetidae</taxon>
        <taxon>Boletales</taxon>
        <taxon>Coniophorineae</taxon>
        <taxon>Coniophoraceae</taxon>
        <taxon>Coniophora</taxon>
    </lineage>
</organism>
<dbReference type="InterPro" id="IPR001810">
    <property type="entry name" value="F-box_dom"/>
</dbReference>
<dbReference type="OrthoDB" id="5354526at2759"/>
<name>A0A5M3N6B4_CONPW</name>
<reference evidence="3" key="1">
    <citation type="journal article" date="2012" name="Science">
        <title>The Paleozoic origin of enzymatic lignin decomposition reconstructed from 31 fungal genomes.</title>
        <authorList>
            <person name="Floudas D."/>
            <person name="Binder M."/>
            <person name="Riley R."/>
            <person name="Barry K."/>
            <person name="Blanchette R.A."/>
            <person name="Henrissat B."/>
            <person name="Martinez A.T."/>
            <person name="Otillar R."/>
            <person name="Spatafora J.W."/>
            <person name="Yadav J.S."/>
            <person name="Aerts A."/>
            <person name="Benoit I."/>
            <person name="Boyd A."/>
            <person name="Carlson A."/>
            <person name="Copeland A."/>
            <person name="Coutinho P.M."/>
            <person name="de Vries R.P."/>
            <person name="Ferreira P."/>
            <person name="Findley K."/>
            <person name="Foster B."/>
            <person name="Gaskell J."/>
            <person name="Glotzer D."/>
            <person name="Gorecki P."/>
            <person name="Heitman J."/>
            <person name="Hesse C."/>
            <person name="Hori C."/>
            <person name="Igarashi K."/>
            <person name="Jurgens J.A."/>
            <person name="Kallen N."/>
            <person name="Kersten P."/>
            <person name="Kohler A."/>
            <person name="Kuees U."/>
            <person name="Kumar T.K.A."/>
            <person name="Kuo A."/>
            <person name="LaButti K."/>
            <person name="Larrondo L.F."/>
            <person name="Lindquist E."/>
            <person name="Ling A."/>
            <person name="Lombard V."/>
            <person name="Lucas S."/>
            <person name="Lundell T."/>
            <person name="Martin R."/>
            <person name="McLaughlin D.J."/>
            <person name="Morgenstern I."/>
            <person name="Morin E."/>
            <person name="Murat C."/>
            <person name="Nagy L.G."/>
            <person name="Nolan M."/>
            <person name="Ohm R.A."/>
            <person name="Patyshakuliyeva A."/>
            <person name="Rokas A."/>
            <person name="Ruiz-Duenas F.J."/>
            <person name="Sabat G."/>
            <person name="Salamov A."/>
            <person name="Samejima M."/>
            <person name="Schmutz J."/>
            <person name="Slot J.C."/>
            <person name="St John F."/>
            <person name="Stenlid J."/>
            <person name="Sun H."/>
            <person name="Sun S."/>
            <person name="Syed K."/>
            <person name="Tsang A."/>
            <person name="Wiebenga A."/>
            <person name="Young D."/>
            <person name="Pisabarro A."/>
            <person name="Eastwood D.C."/>
            <person name="Martin F."/>
            <person name="Cullen D."/>
            <person name="Grigoriev I.V."/>
            <person name="Hibbett D.S."/>
        </authorList>
    </citation>
    <scope>NUCLEOTIDE SEQUENCE [LARGE SCALE GENOMIC DNA]</scope>
    <source>
        <strain evidence="3">RWD-64-598 SS2</strain>
    </source>
</reference>
<keyword evidence="3" id="KW-1185">Reference proteome</keyword>
<accession>A0A5M3N6B4</accession>
<dbReference type="EMBL" id="JH711573">
    <property type="protein sequence ID" value="EIW86982.1"/>
    <property type="molecule type" value="Genomic_DNA"/>
</dbReference>